<dbReference type="RefSeq" id="WP_054729891.1">
    <property type="nucleotide sequence ID" value="NZ_CAJDZJ010000001.1"/>
</dbReference>
<evidence type="ECO:0000256" key="7">
    <source>
        <dbReference type="ARBA" id="ARBA00023098"/>
    </source>
</evidence>
<dbReference type="InterPro" id="IPR051034">
    <property type="entry name" value="Mito_Enoyl-ACP_Reductase"/>
</dbReference>
<dbReference type="GO" id="GO:0006633">
    <property type="term" value="P:fatty acid biosynthetic process"/>
    <property type="evidence" value="ECO:0007669"/>
    <property type="project" value="UniProtKB-KW"/>
</dbReference>
<dbReference type="SUPFAM" id="SSF51735">
    <property type="entry name" value="NAD(P)-binding Rossmann-fold domains"/>
    <property type="match status" value="1"/>
</dbReference>
<dbReference type="AlphaFoldDB" id="A0A1W6UAE5"/>
<gene>
    <name evidence="12" type="primary">ppsC</name>
    <name evidence="12" type="ORF">K05K4_32870</name>
</gene>
<keyword evidence="5" id="KW-0809">Transit peptide</keyword>
<keyword evidence="4" id="KW-0521">NADP</keyword>
<evidence type="ECO:0000256" key="4">
    <source>
        <dbReference type="ARBA" id="ARBA00022857"/>
    </source>
</evidence>
<dbReference type="Gene3D" id="3.90.180.10">
    <property type="entry name" value="Medium-chain alcohol dehydrogenases, catalytic domain"/>
    <property type="match status" value="1"/>
</dbReference>
<dbReference type="EC" id="1.3.1.104" evidence="9"/>
<dbReference type="PANTHER" id="PTHR43981:SF2">
    <property type="entry name" value="ENOYL-[ACYL-CARRIER-PROTEIN] REDUCTASE, MITOCHONDRIAL"/>
    <property type="match status" value="1"/>
</dbReference>
<evidence type="ECO:0000256" key="5">
    <source>
        <dbReference type="ARBA" id="ARBA00022946"/>
    </source>
</evidence>
<keyword evidence="8" id="KW-0275">Fatty acid biosynthesis</keyword>
<dbReference type="InterPro" id="IPR013154">
    <property type="entry name" value="ADH-like_N"/>
</dbReference>
<keyword evidence="6" id="KW-0560">Oxidoreductase</keyword>
<dbReference type="InterPro" id="IPR036291">
    <property type="entry name" value="NAD(P)-bd_dom_sf"/>
</dbReference>
<evidence type="ECO:0000256" key="9">
    <source>
        <dbReference type="ARBA" id="ARBA00038963"/>
    </source>
</evidence>
<evidence type="ECO:0000256" key="10">
    <source>
        <dbReference type="ARBA" id="ARBA00048843"/>
    </source>
</evidence>
<dbReference type="SMART" id="SM00829">
    <property type="entry name" value="PKS_ER"/>
    <property type="match status" value="1"/>
</dbReference>
<dbReference type="EMBL" id="CP017903">
    <property type="protein sequence ID" value="ARP20016.1"/>
    <property type="molecule type" value="Genomic_DNA"/>
</dbReference>
<feature type="domain" description="Enoyl reductase (ER)" evidence="11">
    <location>
        <begin position="18"/>
        <end position="328"/>
    </location>
</feature>
<keyword evidence="7" id="KW-0443">Lipid metabolism</keyword>
<dbReference type="CDD" id="cd05282">
    <property type="entry name" value="ETR_like"/>
    <property type="match status" value="1"/>
</dbReference>
<keyword evidence="2" id="KW-0444">Lipid biosynthesis</keyword>
<dbReference type="GO" id="GO:0016746">
    <property type="term" value="F:acyltransferase activity"/>
    <property type="evidence" value="ECO:0007669"/>
    <property type="project" value="UniProtKB-KW"/>
</dbReference>
<accession>A0A1W6UAE5</accession>
<protein>
    <recommendedName>
        <fullName evidence="9">enoyl-[acyl-carrier-protein] reductase</fullName>
        <ecNumber evidence="9">1.3.1.104</ecNumber>
    </recommendedName>
</protein>
<evidence type="ECO:0000256" key="1">
    <source>
        <dbReference type="ARBA" id="ARBA00010371"/>
    </source>
</evidence>
<sequence>MAPTINTRVNQFCFGQPKTSLSLEKEPLKPLAQGKVRVRLEATNINPSDLLSIHGVGQYRRVHVPPRVPGFEAVGRVVEVSAVGQTDLQVGQKVLVAMSGTWQYYIDASPENLFPLPESLENGYACQLYINALTAWVITTKVAKLNKGDVVIINAAGSAIGKIFAQLAHSLGFALIAVTSKRDEYPYGTIPVLDAKKNLQVQLQTRQLPQPTVALDAIGGEAGTDLIRTLKENGQYINYGTLSLTPYTPEFFESMKANNIDFSTFFLRYWEESVGKGGRKTVFAEMLEHFISSDIKLNVAYDLSLEDFQTAIEMVERRSSAVSGKIILTL</sequence>
<keyword evidence="12" id="KW-0808">Transferase</keyword>
<dbReference type="InterPro" id="IPR020843">
    <property type="entry name" value="ER"/>
</dbReference>
<keyword evidence="3" id="KW-0276">Fatty acid metabolism</keyword>
<dbReference type="Pfam" id="PF08240">
    <property type="entry name" value="ADH_N"/>
    <property type="match status" value="1"/>
</dbReference>
<proteinExistence type="inferred from homology"/>
<name>A0A1W6UAE5_VIBAL</name>
<dbReference type="Gene3D" id="3.40.50.720">
    <property type="entry name" value="NAD(P)-binding Rossmann-like Domain"/>
    <property type="match status" value="1"/>
</dbReference>
<keyword evidence="12" id="KW-0012">Acyltransferase</keyword>
<dbReference type="SUPFAM" id="SSF50129">
    <property type="entry name" value="GroES-like"/>
    <property type="match status" value="1"/>
</dbReference>
<evidence type="ECO:0000259" key="11">
    <source>
        <dbReference type="SMART" id="SM00829"/>
    </source>
</evidence>
<comment type="catalytic activity">
    <reaction evidence="10">
        <text>a 2,3-saturated acyl-[ACP] + NADP(+) = a (2E)-enoyl-[ACP] + NADPH + H(+)</text>
        <dbReference type="Rhea" id="RHEA:22564"/>
        <dbReference type="Rhea" id="RHEA-COMP:9925"/>
        <dbReference type="Rhea" id="RHEA-COMP:9926"/>
        <dbReference type="ChEBI" id="CHEBI:15378"/>
        <dbReference type="ChEBI" id="CHEBI:57783"/>
        <dbReference type="ChEBI" id="CHEBI:58349"/>
        <dbReference type="ChEBI" id="CHEBI:78784"/>
        <dbReference type="ChEBI" id="CHEBI:78785"/>
        <dbReference type="EC" id="1.3.1.104"/>
    </reaction>
</comment>
<evidence type="ECO:0000256" key="3">
    <source>
        <dbReference type="ARBA" id="ARBA00022832"/>
    </source>
</evidence>
<evidence type="ECO:0000256" key="6">
    <source>
        <dbReference type="ARBA" id="ARBA00023002"/>
    </source>
</evidence>
<dbReference type="GO" id="GO:0141148">
    <property type="term" value="F:enoyl-[acyl-carrier-protein] reductase (NADPH) activity"/>
    <property type="evidence" value="ECO:0007669"/>
    <property type="project" value="UniProtKB-EC"/>
</dbReference>
<dbReference type="InterPro" id="IPR011032">
    <property type="entry name" value="GroES-like_sf"/>
</dbReference>
<reference evidence="12" key="1">
    <citation type="submission" date="2016-10" db="EMBL/GenBank/DDBJ databases">
        <title>The High Quality Genome of Vibrio alginolyticus K01M1.</title>
        <authorList>
            <person name="Wendling C."/>
            <person name="Chibani C.M."/>
            <person name="Hertel R."/>
            <person name="Sproer C."/>
            <person name="Bunk B."/>
            <person name="Overmann J."/>
            <person name="Roth O."/>
            <person name="Liesegang H."/>
        </authorList>
    </citation>
    <scope>NUCLEOTIDE SEQUENCE</scope>
    <source>
        <strain evidence="12">K05K4</strain>
    </source>
</reference>
<comment type="similarity">
    <text evidence="1">Belongs to the zinc-containing alcohol dehydrogenase family. Quinone oxidoreductase subfamily.</text>
</comment>
<evidence type="ECO:0000256" key="8">
    <source>
        <dbReference type="ARBA" id="ARBA00023160"/>
    </source>
</evidence>
<evidence type="ECO:0000313" key="12">
    <source>
        <dbReference type="EMBL" id="ARP20016.1"/>
    </source>
</evidence>
<evidence type="ECO:0000256" key="2">
    <source>
        <dbReference type="ARBA" id="ARBA00022516"/>
    </source>
</evidence>
<dbReference type="PANTHER" id="PTHR43981">
    <property type="entry name" value="ENOYL-[ACYL-CARRIER-PROTEIN] REDUCTASE, MITOCHONDRIAL"/>
    <property type="match status" value="1"/>
</dbReference>
<organism evidence="12">
    <name type="scientific">Vibrio alginolyticus</name>
    <dbReference type="NCBI Taxonomy" id="663"/>
    <lineage>
        <taxon>Bacteria</taxon>
        <taxon>Pseudomonadati</taxon>
        <taxon>Pseudomonadota</taxon>
        <taxon>Gammaproteobacteria</taxon>
        <taxon>Vibrionales</taxon>
        <taxon>Vibrionaceae</taxon>
        <taxon>Vibrio</taxon>
    </lineage>
</organism>